<reference evidence="1 2" key="1">
    <citation type="submission" date="2024-02" db="EMBL/GenBank/DDBJ databases">
        <title>STSV induces naive adaptation in Sulfolobus.</title>
        <authorList>
            <person name="Xiang X."/>
            <person name="Song M."/>
        </authorList>
    </citation>
    <scope>NUCLEOTIDE SEQUENCE [LARGE SCALE GENOMIC DNA]</scope>
    <source>
        <strain evidence="1 2">RT2</strain>
    </source>
</reference>
<keyword evidence="2" id="KW-1185">Reference proteome</keyword>
<organism evidence="1 2">
    <name type="scientific">Sulfolobus tengchongensis</name>
    <dbReference type="NCBI Taxonomy" id="207809"/>
    <lineage>
        <taxon>Archaea</taxon>
        <taxon>Thermoproteota</taxon>
        <taxon>Thermoprotei</taxon>
        <taxon>Sulfolobales</taxon>
        <taxon>Sulfolobaceae</taxon>
        <taxon>Sulfolobus</taxon>
    </lineage>
</organism>
<evidence type="ECO:0000313" key="2">
    <source>
        <dbReference type="Proteomes" id="UP001432202"/>
    </source>
</evidence>
<dbReference type="RefSeq" id="WP_338598237.1">
    <property type="nucleotide sequence ID" value="NZ_CP146016.1"/>
</dbReference>
<protein>
    <submittedName>
        <fullName evidence="1">Uncharacterized protein</fullName>
    </submittedName>
</protein>
<gene>
    <name evidence="1" type="ORF">V6M85_06860</name>
</gene>
<evidence type="ECO:0000313" key="1">
    <source>
        <dbReference type="EMBL" id="WWQ59230.1"/>
    </source>
</evidence>
<dbReference type="EMBL" id="CP146016">
    <property type="protein sequence ID" value="WWQ59230.1"/>
    <property type="molecule type" value="Genomic_DNA"/>
</dbReference>
<sequence>MIQITSYVNISTKATDGVYTIHALIEALCYYAPLQISINGYVNLSITGILNSENNETTFTVLNLGNANRGIIDFNVLDNSELKFILNSYTIPNLEKLENYINKEKQLDERVSGLHKIRLVFDIDR</sequence>
<dbReference type="GeneID" id="89336474"/>
<accession>A0AAX4KY19</accession>
<dbReference type="Proteomes" id="UP001432202">
    <property type="component" value="Chromosome"/>
</dbReference>
<name>A0AAX4KY19_9CREN</name>
<proteinExistence type="predicted"/>
<dbReference type="AlphaFoldDB" id="A0AAX4KY19"/>